<dbReference type="InterPro" id="IPR000195">
    <property type="entry name" value="Rab-GAP-TBC_dom"/>
</dbReference>
<dbReference type="EMBL" id="HG739094">
    <property type="protein sequence ID" value="CDP03449.1"/>
    <property type="molecule type" value="Genomic_DNA"/>
</dbReference>
<dbReference type="InParanoid" id="A0A068U5I9"/>
<dbReference type="Gene3D" id="1.10.8.270">
    <property type="entry name" value="putative rabgap domain of human tbc1 domain family member 14 like domains"/>
    <property type="match status" value="1"/>
</dbReference>
<gene>
    <name evidence="3" type="ORF">GSCOC_T00015214001</name>
</gene>
<feature type="compositionally biased region" description="Basic and acidic residues" evidence="1">
    <location>
        <begin position="148"/>
        <end position="160"/>
    </location>
</feature>
<sequence>MSFDRDIRQWKCGKAGVVNLQKVSSIVRDIGEPCLHQSSIKVVITINKMLKPDKWQATFDGDGKVSGFQKVLKLIILGGVDPSIRPEVWEFLLGCYALSSTAEYRRQLRTARRERYTELIKQCQAMHSSIGTGSLAYVVGSKVMDMRTSSKDEGKREAEVQSRQASDVDTNKPDSYTNGNTNCTDTSHAYKRESSSDSGDLLSVRGSLIGAAYDSSCFLPASPISVHYKCSSPNPVKETFGSNFQAENYFDFPPLPVTDLFEKRKKDKKGCRSFDGGLSTRRRLRFGDEHMHSFRISNNADLVVESNHSAPDDILRCSSSESDVCWDGHNPVSWSENLVYETEMLNKLKISDAPETSPINAATSQAGTVSEDRVSEWLWTLHRIVVDVVRTDSHLEFYEDTKNLARMSDILAVYAWVDPRTGYCQGMSDLLSPFVVLFEDNADAFWCFEMLLRRMRENFQMEGPTGVMKQLQGLWHILELTDKEMFSHLSLIGAESLHFAFRMLLVLFRRELSFNEALSMWEMMWAADFDESLSCHLDDNCPELLVIQIPRDSRAEMEQESIDNSPSCLKGGASSKKGHLEHSVSDNTGIKSASAHPLCGLAKTFWSRNDRLHVGTALSTMGNGDDELPVFCVAAILIMNRQKIIRETHSLDDLIKAEVVGSCLFLGFQFYGWPTSLKCSWFPKSSFLMLAPLIFFFTKKKFSATCLIFPTMFKPFTSLLSIFNDNLLKIRVKRCIRTAIKLRKKYFYKLIKSRSPAAQSVD</sequence>
<dbReference type="OrthoDB" id="10264062at2759"/>
<dbReference type="Gene3D" id="1.10.472.80">
    <property type="entry name" value="Ypt/Rab-GAP domain of gyp1p, domain 3"/>
    <property type="match status" value="1"/>
</dbReference>
<evidence type="ECO:0000256" key="1">
    <source>
        <dbReference type="SAM" id="MobiDB-lite"/>
    </source>
</evidence>
<feature type="domain" description="Rab-GAP TBC" evidence="2">
    <location>
        <begin position="367"/>
        <end position="528"/>
    </location>
</feature>
<dbReference type="FunFam" id="1.10.8.270:FF:000021">
    <property type="entry name" value="Ypt/Rab-GAP domain of gyp1p superfamily protein"/>
    <property type="match status" value="1"/>
</dbReference>
<dbReference type="InterPro" id="IPR035969">
    <property type="entry name" value="Rab-GAP_TBC_sf"/>
</dbReference>
<organism evidence="3 4">
    <name type="scientific">Coffea canephora</name>
    <name type="common">Robusta coffee</name>
    <dbReference type="NCBI Taxonomy" id="49390"/>
    <lineage>
        <taxon>Eukaryota</taxon>
        <taxon>Viridiplantae</taxon>
        <taxon>Streptophyta</taxon>
        <taxon>Embryophyta</taxon>
        <taxon>Tracheophyta</taxon>
        <taxon>Spermatophyta</taxon>
        <taxon>Magnoliopsida</taxon>
        <taxon>eudicotyledons</taxon>
        <taxon>Gunneridae</taxon>
        <taxon>Pentapetalae</taxon>
        <taxon>asterids</taxon>
        <taxon>lamiids</taxon>
        <taxon>Gentianales</taxon>
        <taxon>Rubiaceae</taxon>
        <taxon>Ixoroideae</taxon>
        <taxon>Gardenieae complex</taxon>
        <taxon>Bertiereae - Coffeeae clade</taxon>
        <taxon>Coffeeae</taxon>
        <taxon>Coffea</taxon>
    </lineage>
</organism>
<reference evidence="4" key="1">
    <citation type="journal article" date="2014" name="Science">
        <title>The coffee genome provides insight into the convergent evolution of caffeine biosynthesis.</title>
        <authorList>
            <person name="Denoeud F."/>
            <person name="Carretero-Paulet L."/>
            <person name="Dereeper A."/>
            <person name="Droc G."/>
            <person name="Guyot R."/>
            <person name="Pietrella M."/>
            <person name="Zheng C."/>
            <person name="Alberti A."/>
            <person name="Anthony F."/>
            <person name="Aprea G."/>
            <person name="Aury J.M."/>
            <person name="Bento P."/>
            <person name="Bernard M."/>
            <person name="Bocs S."/>
            <person name="Campa C."/>
            <person name="Cenci A."/>
            <person name="Combes M.C."/>
            <person name="Crouzillat D."/>
            <person name="Da Silva C."/>
            <person name="Daddiego L."/>
            <person name="De Bellis F."/>
            <person name="Dussert S."/>
            <person name="Garsmeur O."/>
            <person name="Gayraud T."/>
            <person name="Guignon V."/>
            <person name="Jahn K."/>
            <person name="Jamilloux V."/>
            <person name="Joet T."/>
            <person name="Labadie K."/>
            <person name="Lan T."/>
            <person name="Leclercq J."/>
            <person name="Lepelley M."/>
            <person name="Leroy T."/>
            <person name="Li L.T."/>
            <person name="Librado P."/>
            <person name="Lopez L."/>
            <person name="Munoz A."/>
            <person name="Noel B."/>
            <person name="Pallavicini A."/>
            <person name="Perrotta G."/>
            <person name="Poncet V."/>
            <person name="Pot D."/>
            <person name="Priyono X."/>
            <person name="Rigoreau M."/>
            <person name="Rouard M."/>
            <person name="Rozas J."/>
            <person name="Tranchant-Dubreuil C."/>
            <person name="VanBuren R."/>
            <person name="Zhang Q."/>
            <person name="Andrade A.C."/>
            <person name="Argout X."/>
            <person name="Bertrand B."/>
            <person name="de Kochko A."/>
            <person name="Graziosi G."/>
            <person name="Henry R.J."/>
            <person name="Jayarama X."/>
            <person name="Ming R."/>
            <person name="Nagai C."/>
            <person name="Rounsley S."/>
            <person name="Sankoff D."/>
            <person name="Giuliano G."/>
            <person name="Albert V.A."/>
            <person name="Wincker P."/>
            <person name="Lashermes P."/>
        </authorList>
    </citation>
    <scope>NUCLEOTIDE SEQUENCE [LARGE SCALE GENOMIC DNA]</scope>
    <source>
        <strain evidence="4">cv. DH200-94</strain>
    </source>
</reference>
<dbReference type="OMA" id="KPEKWHT"/>
<dbReference type="SMART" id="SM00164">
    <property type="entry name" value="TBC"/>
    <property type="match status" value="1"/>
</dbReference>
<dbReference type="FunCoup" id="A0A068U5I9">
    <property type="interactions" value="95"/>
</dbReference>
<dbReference type="PANTHER" id="PTHR22957">
    <property type="entry name" value="TBC1 DOMAIN FAMILY MEMBER GTPASE-ACTIVATING PROTEIN"/>
    <property type="match status" value="1"/>
</dbReference>
<name>A0A068U5I9_COFCA</name>
<dbReference type="SUPFAM" id="SSF47923">
    <property type="entry name" value="Ypt/Rab-GAP domain of gyp1p"/>
    <property type="match status" value="2"/>
</dbReference>
<dbReference type="PROSITE" id="PS50086">
    <property type="entry name" value="TBC_RABGAP"/>
    <property type="match status" value="1"/>
</dbReference>
<feature type="region of interest" description="Disordered" evidence="1">
    <location>
        <begin position="148"/>
        <end position="199"/>
    </location>
</feature>
<dbReference type="AlphaFoldDB" id="A0A068U5I9"/>
<dbReference type="PANTHER" id="PTHR22957:SF456">
    <property type="entry name" value="YPT_RAB-GAP DOMAIN OF GYP1P SUPERFAMILY PROTEIN"/>
    <property type="match status" value="1"/>
</dbReference>
<keyword evidence="4" id="KW-1185">Reference proteome</keyword>
<dbReference type="STRING" id="49390.A0A068U5I9"/>
<protein>
    <recommendedName>
        <fullName evidence="2">Rab-GAP TBC domain-containing protein</fullName>
    </recommendedName>
</protein>
<feature type="compositionally biased region" description="Polar residues" evidence="1">
    <location>
        <begin position="161"/>
        <end position="187"/>
    </location>
</feature>
<evidence type="ECO:0000313" key="4">
    <source>
        <dbReference type="Proteomes" id="UP000295252"/>
    </source>
</evidence>
<accession>A0A068U5I9</accession>
<evidence type="ECO:0000313" key="3">
    <source>
        <dbReference type="EMBL" id="CDP03449.1"/>
    </source>
</evidence>
<proteinExistence type="predicted"/>
<dbReference type="Proteomes" id="UP000295252">
    <property type="component" value="Chromosome V"/>
</dbReference>
<dbReference type="PhylomeDB" id="A0A068U5I9"/>
<dbReference type="Gramene" id="CDP03449">
    <property type="protein sequence ID" value="CDP03449"/>
    <property type="gene ID" value="GSCOC_T00015214001"/>
</dbReference>
<dbReference type="GO" id="GO:0005096">
    <property type="term" value="F:GTPase activator activity"/>
    <property type="evidence" value="ECO:0007669"/>
    <property type="project" value="TreeGrafter"/>
</dbReference>
<evidence type="ECO:0000259" key="2">
    <source>
        <dbReference type="PROSITE" id="PS50086"/>
    </source>
</evidence>
<dbReference type="Pfam" id="PF00566">
    <property type="entry name" value="RabGAP-TBC"/>
    <property type="match status" value="1"/>
</dbReference>